<name>A0A7H1N2L6_9PROT</name>
<dbReference type="AlphaFoldDB" id="A0A7H1N2L6"/>
<accession>A0A7H1N2L6</accession>
<evidence type="ECO:0000313" key="2">
    <source>
        <dbReference type="Proteomes" id="UP000516369"/>
    </source>
</evidence>
<proteinExistence type="predicted"/>
<dbReference type="EMBL" id="CP053923">
    <property type="protein sequence ID" value="QNT69952.1"/>
    <property type="molecule type" value="Genomic_DNA"/>
</dbReference>
<gene>
    <name evidence="1" type="ORF">HQ394_12215</name>
</gene>
<sequence>MPNSTQLAAKHLRKKLGIHTQESLINAHKGCITYDLLSWDAEDSRLIASSGNNSVSRTTTAAHHAARHCPLIPCRSPPGEAAMAVRKQVAPLASLP</sequence>
<organism evidence="1 2">
    <name type="scientific">Defluviicoccus vanus</name>
    <dbReference type="NCBI Taxonomy" id="111831"/>
    <lineage>
        <taxon>Bacteria</taxon>
        <taxon>Pseudomonadati</taxon>
        <taxon>Pseudomonadota</taxon>
        <taxon>Alphaproteobacteria</taxon>
        <taxon>Rhodospirillales</taxon>
        <taxon>Rhodospirillaceae</taxon>
        <taxon>Defluviicoccus</taxon>
    </lineage>
</organism>
<dbReference type="KEGG" id="dvn:HQ394_12215"/>
<dbReference type="Proteomes" id="UP000516369">
    <property type="component" value="Chromosome"/>
</dbReference>
<evidence type="ECO:0000313" key="1">
    <source>
        <dbReference type="EMBL" id="QNT69952.1"/>
    </source>
</evidence>
<reference evidence="1 2" key="1">
    <citation type="submission" date="2020-05" db="EMBL/GenBank/DDBJ databases">
        <title>Complete closed genome sequence of Defluviicoccus vanus.</title>
        <authorList>
            <person name="Bessarab I."/>
            <person name="Arumugam K."/>
            <person name="Maszenan A.M."/>
            <person name="Seviour R.J."/>
            <person name="Williams R.B."/>
        </authorList>
    </citation>
    <scope>NUCLEOTIDE SEQUENCE [LARGE SCALE GENOMIC DNA]</scope>
    <source>
        <strain evidence="1 2">Ben 114</strain>
    </source>
</reference>
<protein>
    <submittedName>
        <fullName evidence="1">Uncharacterized protein</fullName>
    </submittedName>
</protein>
<keyword evidence="2" id="KW-1185">Reference proteome</keyword>